<keyword evidence="10" id="KW-0931">ER-Golgi transport</keyword>
<dbReference type="AlphaFoldDB" id="A0A6S9IF45"/>
<evidence type="ECO:0000313" key="11">
    <source>
        <dbReference type="EMBL" id="CAE4670202.1"/>
    </source>
</evidence>
<gene>
    <name evidence="11" type="ORF">DBRI00130_LOCUS44653</name>
</gene>
<dbReference type="GO" id="GO:0006891">
    <property type="term" value="P:intra-Golgi vesicle-mediated transport"/>
    <property type="evidence" value="ECO:0007669"/>
    <property type="project" value="TreeGrafter"/>
</dbReference>
<evidence type="ECO:0000256" key="6">
    <source>
        <dbReference type="ARBA" id="ARBA00023034"/>
    </source>
</evidence>
<dbReference type="Gene3D" id="3.30.450.60">
    <property type="match status" value="1"/>
</dbReference>
<protein>
    <recommendedName>
        <fullName evidence="10">Coatomer subunit zeta</fullName>
    </recommendedName>
</protein>
<dbReference type="InterPro" id="IPR039652">
    <property type="entry name" value="Coatomer_zeta"/>
</dbReference>
<name>A0A6S9IF45_9STRA</name>
<organism evidence="11">
    <name type="scientific">Ditylum brightwellii</name>
    <dbReference type="NCBI Taxonomy" id="49249"/>
    <lineage>
        <taxon>Eukaryota</taxon>
        <taxon>Sar</taxon>
        <taxon>Stramenopiles</taxon>
        <taxon>Ochrophyta</taxon>
        <taxon>Bacillariophyta</taxon>
        <taxon>Mediophyceae</taxon>
        <taxon>Lithodesmiophycidae</taxon>
        <taxon>Lithodesmiales</taxon>
        <taxon>Lithodesmiaceae</taxon>
        <taxon>Ditylum</taxon>
    </lineage>
</organism>
<keyword evidence="8 10" id="KW-0968">Cytoplasmic vesicle</keyword>
<dbReference type="InterPro" id="IPR011012">
    <property type="entry name" value="Longin-like_dom_sf"/>
</dbReference>
<dbReference type="SUPFAM" id="SSF64356">
    <property type="entry name" value="SNARE-like"/>
    <property type="match status" value="1"/>
</dbReference>
<evidence type="ECO:0000256" key="2">
    <source>
        <dbReference type="ARBA" id="ARBA00004555"/>
    </source>
</evidence>
<comment type="subcellular location">
    <subcellularLocation>
        <location evidence="10">Cytoplasm</location>
    </subcellularLocation>
    <subcellularLocation>
        <location evidence="10">Golgi apparatus membrane</location>
        <topology evidence="10">Peripheral membrane protein</topology>
        <orientation evidence="10">Cytoplasmic side</orientation>
    </subcellularLocation>
    <subcellularLocation>
        <location evidence="10">Cytoplasmic vesicle</location>
        <location evidence="10">COPI-coated vesicle membrane</location>
        <topology evidence="10">Peripheral membrane protein</topology>
        <orientation evidence="10">Cytoplasmic side</orientation>
    </subcellularLocation>
    <subcellularLocation>
        <location evidence="1">Cytoplasmic vesicle membrane</location>
    </subcellularLocation>
    <subcellularLocation>
        <location evidence="9">Endomembrane system</location>
        <topology evidence="9">Peripheral membrane protein</topology>
        <orientation evidence="9">Cytoplasmic side</orientation>
    </subcellularLocation>
    <subcellularLocation>
        <location evidence="2">Golgi apparatus</location>
    </subcellularLocation>
</comment>
<proteinExistence type="inferred from homology"/>
<keyword evidence="7 10" id="KW-0472">Membrane</keyword>
<dbReference type="PANTHER" id="PTHR11043:SF0">
    <property type="entry name" value="COATOMER SUBUNIT ZETA"/>
    <property type="match status" value="1"/>
</dbReference>
<keyword evidence="10" id="KW-0963">Cytoplasm</keyword>
<keyword evidence="6 10" id="KW-0333">Golgi apparatus</keyword>
<evidence type="ECO:0000256" key="10">
    <source>
        <dbReference type="RuleBase" id="RU366053"/>
    </source>
</evidence>
<sequence>MTSLSILPPLTPKIDAILVLDGDGNRLAGKYYGDFLTNTQSASARAAAVAEGNDSGPAVSKSIENLRSAFERQLQSKIQGIAARPDAAEVVSVMGKTAVFCGGNAGQGGGGGDVRIVHIGPANESELVLAHLVEGVYDALTHLMGGATDRTMVLDNLELVFLLIDEHCDGGIILETDGAKLASAVLLRDDDGAALMEAQQQGAGMNQGKPMGMPAMAGISAGDMTIGQAFRQAKEQLISNLANRDGM</sequence>
<comment type="subunit">
    <text evidence="10">Oligomeric complex that consists of at least the alpha, beta, beta', gamma, delta, epsilon and zeta subunits.</text>
</comment>
<keyword evidence="5 10" id="KW-0653">Protein transport</keyword>
<evidence type="ECO:0000256" key="5">
    <source>
        <dbReference type="ARBA" id="ARBA00022927"/>
    </source>
</evidence>
<dbReference type="GO" id="GO:0006890">
    <property type="term" value="P:retrograde vesicle-mediated transport, Golgi to endoplasmic reticulum"/>
    <property type="evidence" value="ECO:0007669"/>
    <property type="project" value="UniProtKB-UniRule"/>
</dbReference>
<dbReference type="GO" id="GO:0006886">
    <property type="term" value="P:intracellular protein transport"/>
    <property type="evidence" value="ECO:0007669"/>
    <property type="project" value="TreeGrafter"/>
</dbReference>
<dbReference type="GO" id="GO:0030126">
    <property type="term" value="C:COPI vesicle coat"/>
    <property type="evidence" value="ECO:0007669"/>
    <property type="project" value="UniProtKB-UniRule"/>
</dbReference>
<evidence type="ECO:0000256" key="4">
    <source>
        <dbReference type="ARBA" id="ARBA00022448"/>
    </source>
</evidence>
<comment type="similarity">
    <text evidence="3 10">Belongs to the adaptor complexes small subunit family.</text>
</comment>
<evidence type="ECO:0000256" key="7">
    <source>
        <dbReference type="ARBA" id="ARBA00023136"/>
    </source>
</evidence>
<reference evidence="11" key="1">
    <citation type="submission" date="2021-01" db="EMBL/GenBank/DDBJ databases">
        <authorList>
            <person name="Corre E."/>
            <person name="Pelletier E."/>
            <person name="Niang G."/>
            <person name="Scheremetjew M."/>
            <person name="Finn R."/>
            <person name="Kale V."/>
            <person name="Holt S."/>
            <person name="Cochrane G."/>
            <person name="Meng A."/>
            <person name="Brown T."/>
            <person name="Cohen L."/>
        </authorList>
    </citation>
    <scope>NUCLEOTIDE SEQUENCE</scope>
    <source>
        <strain evidence="11">GSO104</strain>
    </source>
</reference>
<evidence type="ECO:0000256" key="9">
    <source>
        <dbReference type="ARBA" id="ARBA00029433"/>
    </source>
</evidence>
<dbReference type="EMBL" id="HBNS01061905">
    <property type="protein sequence ID" value="CAE4670202.1"/>
    <property type="molecule type" value="Transcribed_RNA"/>
</dbReference>
<dbReference type="PANTHER" id="PTHR11043">
    <property type="entry name" value="ZETA-COAT PROTEIN"/>
    <property type="match status" value="1"/>
</dbReference>
<accession>A0A6S9IF45</accession>
<keyword evidence="4 10" id="KW-0813">Transport</keyword>
<evidence type="ECO:0000256" key="1">
    <source>
        <dbReference type="ARBA" id="ARBA00004156"/>
    </source>
</evidence>
<dbReference type="GO" id="GO:0000139">
    <property type="term" value="C:Golgi membrane"/>
    <property type="evidence" value="ECO:0007669"/>
    <property type="project" value="UniProtKB-SubCell"/>
</dbReference>
<evidence type="ECO:0000256" key="8">
    <source>
        <dbReference type="ARBA" id="ARBA00023329"/>
    </source>
</evidence>
<evidence type="ECO:0000256" key="3">
    <source>
        <dbReference type="ARBA" id="ARBA00006972"/>
    </source>
</evidence>
<comment type="function">
    <text evidence="10">The zeta subunit may be involved in regulating the coat assembly and, hence, the rate of biosynthetic protein transport due to its association-dissociation properties with the coatomer complex.</text>
</comment>